<dbReference type="RefSeq" id="WP_130981498.1">
    <property type="nucleotide sequence ID" value="NZ_SISG01000001.1"/>
</dbReference>
<keyword evidence="1" id="KW-0812">Transmembrane</keyword>
<feature type="transmembrane region" description="Helical" evidence="1">
    <location>
        <begin position="98"/>
        <end position="114"/>
    </location>
</feature>
<keyword evidence="1" id="KW-0472">Membrane</keyword>
<keyword evidence="1" id="KW-1133">Transmembrane helix</keyword>
<proteinExistence type="predicted"/>
<evidence type="ECO:0000313" key="3">
    <source>
        <dbReference type="Proteomes" id="UP000294194"/>
    </source>
</evidence>
<evidence type="ECO:0000313" key="2">
    <source>
        <dbReference type="EMBL" id="TBN57387.1"/>
    </source>
</evidence>
<name>A0A4Q9GW11_9MICO</name>
<protein>
    <submittedName>
        <fullName evidence="2">Uncharacterized protein</fullName>
    </submittedName>
</protein>
<dbReference type="EMBL" id="SISG01000001">
    <property type="protein sequence ID" value="TBN57387.1"/>
    <property type="molecule type" value="Genomic_DNA"/>
</dbReference>
<dbReference type="Proteomes" id="UP000294194">
    <property type="component" value="Unassembled WGS sequence"/>
</dbReference>
<dbReference type="AlphaFoldDB" id="A0A4Q9GW11"/>
<sequence>MSPQQTDPLSWFTKPLIPTVLTSTLLVYGAVAIVLTWNLLANPLLEMLALALQVLACVLVQRATRPLRTPFGLRQAVLPLLLTLVSVLVSAVGNHDSILLVQHWWVPVGVGLVLGSMSPYSSVRQLIGYGAIFTAAATMGAWYGFIASARVWPPLSAMLIAASGVVIATAACAIFSGVIVKSTQSLLTGAGTPQPVTEAANEEAARQVERRTLARLGTRVAPFLRDVADRGTVTEEDRALAGQLARQLRADLVSQANRSWLDSLALYGPIYVVDPDHRADAMNTVQRAALRGLLLAVMKNPATRDGSLFIELRSQDDGGTAVALSLDLDLPEGRRTMMLAPYYLTLQTAVQELSWDPARELLKFQFPAQRP</sequence>
<feature type="transmembrane region" description="Helical" evidence="1">
    <location>
        <begin position="72"/>
        <end position="92"/>
    </location>
</feature>
<feature type="transmembrane region" description="Helical" evidence="1">
    <location>
        <begin position="126"/>
        <end position="145"/>
    </location>
</feature>
<organism evidence="2 3">
    <name type="scientific">Glaciihabitans arcticus</name>
    <dbReference type="NCBI Taxonomy" id="2668039"/>
    <lineage>
        <taxon>Bacteria</taxon>
        <taxon>Bacillati</taxon>
        <taxon>Actinomycetota</taxon>
        <taxon>Actinomycetes</taxon>
        <taxon>Micrococcales</taxon>
        <taxon>Microbacteriaceae</taxon>
        <taxon>Glaciihabitans</taxon>
    </lineage>
</organism>
<evidence type="ECO:0000256" key="1">
    <source>
        <dbReference type="SAM" id="Phobius"/>
    </source>
</evidence>
<accession>A0A4Q9GW11</accession>
<reference evidence="3" key="1">
    <citation type="submission" date="2019-02" db="EMBL/GenBank/DDBJ databases">
        <title>Glaciihabitans arcticus sp. nov., a psychrotolerant bacterium isolated from polar soil.</title>
        <authorList>
            <person name="Dahal R.H."/>
        </authorList>
    </citation>
    <scope>NUCLEOTIDE SEQUENCE [LARGE SCALE GENOMIC DNA]</scope>
    <source>
        <strain evidence="3">RP-3-7</strain>
    </source>
</reference>
<feature type="transmembrane region" description="Helical" evidence="1">
    <location>
        <begin position="157"/>
        <end position="180"/>
    </location>
</feature>
<gene>
    <name evidence="2" type="ORF">EYE40_08235</name>
</gene>
<feature type="transmembrane region" description="Helical" evidence="1">
    <location>
        <begin position="16"/>
        <end position="37"/>
    </location>
</feature>
<keyword evidence="3" id="KW-1185">Reference proteome</keyword>
<comment type="caution">
    <text evidence="2">The sequence shown here is derived from an EMBL/GenBank/DDBJ whole genome shotgun (WGS) entry which is preliminary data.</text>
</comment>